<reference evidence="2 3" key="2">
    <citation type="journal article" date="2013" name="PLoS ONE">
        <title>Whole genome mapping and re-organization of the nuclear and mitochondrial genomes of Babesia microti isolates.</title>
        <authorList>
            <person name="Cornillot E."/>
            <person name="Dassouli A."/>
            <person name="Garg A."/>
            <person name="Pachikara N."/>
            <person name="Randazzo S."/>
            <person name="Depoix D."/>
            <person name="Carcy B."/>
            <person name="Delbecq S."/>
            <person name="Frutos R."/>
            <person name="Silva J.C."/>
            <person name="Sutton R."/>
            <person name="Krause P.J."/>
            <person name="Mamoun C.B."/>
        </authorList>
    </citation>
    <scope>NUCLEOTIDE SEQUENCE [LARGE SCALE GENOMIC DNA]</scope>
    <source>
        <strain evidence="2 3">RI</strain>
    </source>
</reference>
<name>I7IHM6_BABMR</name>
<reference evidence="2 3" key="1">
    <citation type="journal article" date="2012" name="Nucleic Acids Res.">
        <title>Sequencing of the smallest Apicomplexan genome from the human pathogen Babesia microti.</title>
        <authorList>
            <person name="Cornillot E."/>
            <person name="Hadj-Kaddour K."/>
            <person name="Dassouli A."/>
            <person name="Noel B."/>
            <person name="Ranwez V."/>
            <person name="Vacherie B."/>
            <person name="Augagneur Y."/>
            <person name="Bres V."/>
            <person name="Duclos A."/>
            <person name="Randazzo S."/>
            <person name="Carcy B."/>
            <person name="Debierre-Grockiego F."/>
            <person name="Delbecq S."/>
            <person name="Moubri-Menage K."/>
            <person name="Shams-Eldin H."/>
            <person name="Usmani-Brown S."/>
            <person name="Bringaud F."/>
            <person name="Wincker P."/>
            <person name="Vivares C.P."/>
            <person name="Schwarz R.T."/>
            <person name="Schetters T.P."/>
            <person name="Krause P.J."/>
            <person name="Gorenflot A."/>
            <person name="Berry V."/>
            <person name="Barbe V."/>
            <person name="Ben Mamoun C."/>
        </authorList>
    </citation>
    <scope>NUCLEOTIDE SEQUENCE [LARGE SCALE GENOMIC DNA]</scope>
    <source>
        <strain evidence="2 3">RI</strain>
    </source>
</reference>
<sequence length="105" mass="12358">MFSKFHGCGKYLNPSRNLNVQQKRIFKCIKKLKYTNTKPKAIEYFTKLEIATLFFQPMAVILLYFGLSWKLLQYTCDISSLSELSNSLLWLINKGVPPKRYIRDN</sequence>
<keyword evidence="3" id="KW-1185">Reference proteome</keyword>
<feature type="transmembrane region" description="Helical" evidence="1">
    <location>
        <begin position="50"/>
        <end position="72"/>
    </location>
</feature>
<dbReference type="EMBL" id="LN871599">
    <property type="protein sequence ID" value="CCF76077.1"/>
    <property type="molecule type" value="Genomic_DNA"/>
</dbReference>
<protein>
    <submittedName>
        <fullName evidence="2">Uncharacterized protein</fullName>
    </submittedName>
</protein>
<evidence type="ECO:0000256" key="1">
    <source>
        <dbReference type="SAM" id="Phobius"/>
    </source>
</evidence>
<accession>I7IHM6</accession>
<dbReference type="RefSeq" id="XP_012650485.1">
    <property type="nucleotide sequence ID" value="XM_012795031.1"/>
</dbReference>
<dbReference type="KEGG" id="bmic:BmR1_04g09535"/>
<dbReference type="VEuPathDB" id="PiroplasmaDB:BmR1_04g09535"/>
<evidence type="ECO:0000313" key="3">
    <source>
        <dbReference type="Proteomes" id="UP000002899"/>
    </source>
</evidence>
<proteinExistence type="predicted"/>
<dbReference type="Proteomes" id="UP000002899">
    <property type="component" value="Chromosome IV"/>
</dbReference>
<dbReference type="AlphaFoldDB" id="I7IHM6"/>
<keyword evidence="1" id="KW-1133">Transmembrane helix</keyword>
<organism evidence="2 3">
    <name type="scientific">Babesia microti (strain RI)</name>
    <dbReference type="NCBI Taxonomy" id="1133968"/>
    <lineage>
        <taxon>Eukaryota</taxon>
        <taxon>Sar</taxon>
        <taxon>Alveolata</taxon>
        <taxon>Apicomplexa</taxon>
        <taxon>Aconoidasida</taxon>
        <taxon>Piroplasmida</taxon>
        <taxon>Babesiidae</taxon>
        <taxon>Babesia</taxon>
    </lineage>
</organism>
<dbReference type="OrthoDB" id="370515at2759"/>
<evidence type="ECO:0000313" key="2">
    <source>
        <dbReference type="EMBL" id="CCF76077.1"/>
    </source>
</evidence>
<dbReference type="GeneID" id="24426532"/>
<keyword evidence="1" id="KW-0812">Transmembrane</keyword>
<reference evidence="2 3" key="3">
    <citation type="journal article" date="2016" name="Sci. Rep.">
        <title>Genome-wide diversity and gene expression profiling of Babesia microti isolates identify polymorphic genes that mediate host-pathogen interactions.</title>
        <authorList>
            <person name="Silva J.C."/>
            <person name="Cornillot E."/>
            <person name="McCracken C."/>
            <person name="Usmani-Brown S."/>
            <person name="Dwivedi A."/>
            <person name="Ifeonu O.O."/>
            <person name="Crabtree J."/>
            <person name="Gotia H.T."/>
            <person name="Virji A.Z."/>
            <person name="Reynes C."/>
            <person name="Colinge J."/>
            <person name="Kumar V."/>
            <person name="Lawres L."/>
            <person name="Pazzi J.E."/>
            <person name="Pablo J.V."/>
            <person name="Hung C."/>
            <person name="Brancato J."/>
            <person name="Kumari P."/>
            <person name="Orvis J."/>
            <person name="Tretina K."/>
            <person name="Chibucos M."/>
            <person name="Ott S."/>
            <person name="Sadzewicz L."/>
            <person name="Sengamalay N."/>
            <person name="Shetty A.C."/>
            <person name="Su Q."/>
            <person name="Tallon L."/>
            <person name="Fraser C.M."/>
            <person name="Frutos R."/>
            <person name="Molina D.M."/>
            <person name="Krause P.J."/>
            <person name="Ben Mamoun C."/>
        </authorList>
    </citation>
    <scope>NUCLEOTIDE SEQUENCE [LARGE SCALE GENOMIC DNA]</scope>
    <source>
        <strain evidence="2 3">RI</strain>
    </source>
</reference>
<keyword evidence="1" id="KW-0472">Membrane</keyword>